<evidence type="ECO:0000313" key="6">
    <source>
        <dbReference type="EMBL" id="JAP84623.1"/>
    </source>
</evidence>
<evidence type="ECO:0000256" key="4">
    <source>
        <dbReference type="SAM" id="SignalP"/>
    </source>
</evidence>
<dbReference type="SUPFAM" id="SSF57362">
    <property type="entry name" value="BPTI-like"/>
    <property type="match status" value="3"/>
</dbReference>
<keyword evidence="1" id="KW-0646">Protease inhibitor</keyword>
<dbReference type="PANTHER" id="PTHR10083:SF374">
    <property type="entry name" value="BPTI_KUNITZ INHIBITOR DOMAIN-CONTAINING PROTEIN"/>
    <property type="match status" value="1"/>
</dbReference>
<dbReference type="EMBL" id="GEDV01003934">
    <property type="protein sequence ID" value="JAP84623.1"/>
    <property type="molecule type" value="Transcribed_RNA"/>
</dbReference>
<keyword evidence="3" id="KW-1015">Disulfide bond</keyword>
<dbReference type="SMART" id="SM00131">
    <property type="entry name" value="KU"/>
    <property type="match status" value="3"/>
</dbReference>
<evidence type="ECO:0000259" key="5">
    <source>
        <dbReference type="PROSITE" id="PS50279"/>
    </source>
</evidence>
<reference evidence="6" key="1">
    <citation type="journal article" date="2016" name="Ticks Tick Borne Dis.">
        <title>De novo assembly and annotation of the salivary gland transcriptome of Rhipicephalus appendiculatus male and female ticks during blood feeding.</title>
        <authorList>
            <person name="de Castro M.H."/>
            <person name="de Klerk D."/>
            <person name="Pienaar R."/>
            <person name="Latif A.A."/>
            <person name="Rees D.J."/>
            <person name="Mans B.J."/>
        </authorList>
    </citation>
    <scope>NUCLEOTIDE SEQUENCE</scope>
    <source>
        <tissue evidence="6">Salivary glands</tissue>
    </source>
</reference>
<feature type="signal peptide" evidence="4">
    <location>
        <begin position="1"/>
        <end position="18"/>
    </location>
</feature>
<feature type="chain" id="PRO_5007286330" evidence="4">
    <location>
        <begin position="19"/>
        <end position="230"/>
    </location>
</feature>
<dbReference type="Pfam" id="PF00014">
    <property type="entry name" value="Kunitz_BPTI"/>
    <property type="match status" value="3"/>
</dbReference>
<evidence type="ECO:0000256" key="1">
    <source>
        <dbReference type="ARBA" id="ARBA00022690"/>
    </source>
</evidence>
<dbReference type="InterPro" id="IPR002223">
    <property type="entry name" value="Kunitz_BPTI"/>
</dbReference>
<sequence length="230" mass="25846">MKLLTCVSVILSFAHVHATPKKMPSKCLKQPYVGTCRPLFGYYYYNPNRQVCVSIPAGTCAAGPNLFPSLILCQKTCIPLTLKHAKKCLRLPVEGPCGPEVVAWYYDYGGRDCKLFNRTICGGHGNDFVTETKCQEICLHIHRPVCSLPPKPGPCHGSRLHWYFDDRSNKCHEFGHNLCGKNHNAFSSRHKCMERCSYMKPASGSIRAEHSPSRNALEKMKSFEHLITTS</sequence>
<evidence type="ECO:0000256" key="3">
    <source>
        <dbReference type="ARBA" id="ARBA00023157"/>
    </source>
</evidence>
<accession>A0A131YZL3</accession>
<dbReference type="PROSITE" id="PS50279">
    <property type="entry name" value="BPTI_KUNITZ_2"/>
    <property type="match status" value="3"/>
</dbReference>
<dbReference type="PANTHER" id="PTHR10083">
    <property type="entry name" value="KUNITZ-TYPE PROTEASE INHIBITOR-RELATED"/>
    <property type="match status" value="1"/>
</dbReference>
<feature type="domain" description="BPTI/Kunitz inhibitor" evidence="5">
    <location>
        <begin position="27"/>
        <end position="77"/>
    </location>
</feature>
<dbReference type="AlphaFoldDB" id="A0A131YZL3"/>
<dbReference type="InterPro" id="IPR036880">
    <property type="entry name" value="Kunitz_BPTI_sf"/>
</dbReference>
<proteinExistence type="predicted"/>
<feature type="domain" description="BPTI/Kunitz inhibitor" evidence="5">
    <location>
        <begin position="146"/>
        <end position="196"/>
    </location>
</feature>
<dbReference type="GO" id="GO:0004867">
    <property type="term" value="F:serine-type endopeptidase inhibitor activity"/>
    <property type="evidence" value="ECO:0007669"/>
    <property type="project" value="UniProtKB-KW"/>
</dbReference>
<name>A0A131YZL3_RHIAP</name>
<dbReference type="InterPro" id="IPR050098">
    <property type="entry name" value="TFPI/VKTCI-like"/>
</dbReference>
<dbReference type="CDD" id="cd00109">
    <property type="entry name" value="Kunitz-type"/>
    <property type="match status" value="1"/>
</dbReference>
<feature type="domain" description="BPTI/Kunitz inhibitor" evidence="5">
    <location>
        <begin position="88"/>
        <end position="138"/>
    </location>
</feature>
<protein>
    <submittedName>
        <fullName evidence="6">Pancreatic trypsin inhibitor</fullName>
    </submittedName>
</protein>
<evidence type="ECO:0000256" key="2">
    <source>
        <dbReference type="ARBA" id="ARBA00022900"/>
    </source>
</evidence>
<organism evidence="6">
    <name type="scientific">Rhipicephalus appendiculatus</name>
    <name type="common">Brown ear tick</name>
    <dbReference type="NCBI Taxonomy" id="34631"/>
    <lineage>
        <taxon>Eukaryota</taxon>
        <taxon>Metazoa</taxon>
        <taxon>Ecdysozoa</taxon>
        <taxon>Arthropoda</taxon>
        <taxon>Chelicerata</taxon>
        <taxon>Arachnida</taxon>
        <taxon>Acari</taxon>
        <taxon>Parasitiformes</taxon>
        <taxon>Ixodida</taxon>
        <taxon>Ixodoidea</taxon>
        <taxon>Ixodidae</taxon>
        <taxon>Rhipicephalinae</taxon>
        <taxon>Rhipicephalus</taxon>
        <taxon>Rhipicephalus</taxon>
    </lineage>
</organism>
<dbReference type="Gene3D" id="4.10.410.10">
    <property type="entry name" value="Pancreatic trypsin inhibitor Kunitz domain"/>
    <property type="match status" value="3"/>
</dbReference>
<keyword evidence="2" id="KW-0722">Serine protease inhibitor</keyword>
<keyword evidence="4" id="KW-0732">Signal</keyword>